<dbReference type="UniPathway" id="UPA00124"/>
<dbReference type="SUPFAM" id="SSF51735">
    <property type="entry name" value="NAD(P)-binding Rossmann-fold domains"/>
    <property type="match status" value="1"/>
</dbReference>
<dbReference type="Pfam" id="PF04321">
    <property type="entry name" value="RmlD_sub_bind"/>
    <property type="match status" value="1"/>
</dbReference>
<comment type="pathway">
    <text evidence="1 6">Carbohydrate biosynthesis; dTDP-L-rhamnose biosynthesis.</text>
</comment>
<organism evidence="9 10">
    <name type="scientific">Halopseudomonas pachastrellae</name>
    <dbReference type="NCBI Taxonomy" id="254161"/>
    <lineage>
        <taxon>Bacteria</taxon>
        <taxon>Pseudomonadati</taxon>
        <taxon>Pseudomonadota</taxon>
        <taxon>Gammaproteobacteria</taxon>
        <taxon>Pseudomonadales</taxon>
        <taxon>Pseudomonadaceae</taxon>
        <taxon>Halopseudomonas</taxon>
    </lineage>
</organism>
<dbReference type="EC" id="1.1.1.133" evidence="3 6"/>
<dbReference type="UniPathway" id="UPA00281"/>
<comment type="similarity">
    <text evidence="2 6">Belongs to the dTDP-4-dehydrorhamnose reductase family.</text>
</comment>
<dbReference type="Gene3D" id="3.40.50.720">
    <property type="entry name" value="NAD(P)-binding Rossmann-like Domain"/>
    <property type="match status" value="1"/>
</dbReference>
<evidence type="ECO:0000313" key="9">
    <source>
        <dbReference type="EMBL" id="ONM42864.1"/>
    </source>
</evidence>
<comment type="caution">
    <text evidence="9">The sequence shown here is derived from an EMBL/GenBank/DDBJ whole genome shotgun (WGS) entry which is preliminary data.</text>
</comment>
<evidence type="ECO:0000256" key="6">
    <source>
        <dbReference type="RuleBase" id="RU364082"/>
    </source>
</evidence>
<dbReference type="GO" id="GO:0008831">
    <property type="term" value="F:dTDP-4-dehydrorhamnose reductase activity"/>
    <property type="evidence" value="ECO:0007669"/>
    <property type="project" value="UniProtKB-EC"/>
</dbReference>
<evidence type="ECO:0000256" key="2">
    <source>
        <dbReference type="ARBA" id="ARBA00010944"/>
    </source>
</evidence>
<evidence type="ECO:0000256" key="4">
    <source>
        <dbReference type="ARBA" id="ARBA00017099"/>
    </source>
</evidence>
<dbReference type="InterPro" id="IPR029903">
    <property type="entry name" value="RmlD-like-bd"/>
</dbReference>
<dbReference type="InterPro" id="IPR036291">
    <property type="entry name" value="NAD(P)-bd_dom_sf"/>
</dbReference>
<comment type="catalytic activity">
    <reaction evidence="5 6">
        <text>dTDP-beta-L-rhamnose + NADP(+) = dTDP-4-dehydro-beta-L-rhamnose + NADPH + H(+)</text>
        <dbReference type="Rhea" id="RHEA:21796"/>
        <dbReference type="ChEBI" id="CHEBI:15378"/>
        <dbReference type="ChEBI" id="CHEBI:57510"/>
        <dbReference type="ChEBI" id="CHEBI:57783"/>
        <dbReference type="ChEBI" id="CHEBI:58349"/>
        <dbReference type="ChEBI" id="CHEBI:62830"/>
        <dbReference type="EC" id="1.1.1.133"/>
    </reaction>
</comment>
<evidence type="ECO:0000256" key="1">
    <source>
        <dbReference type="ARBA" id="ARBA00004781"/>
    </source>
</evidence>
<dbReference type="GO" id="GO:0009243">
    <property type="term" value="P:O antigen biosynthetic process"/>
    <property type="evidence" value="ECO:0007669"/>
    <property type="project" value="UniProtKB-UniPathway"/>
</dbReference>
<dbReference type="PANTHER" id="PTHR10491:SF4">
    <property type="entry name" value="METHIONINE ADENOSYLTRANSFERASE 2 SUBUNIT BETA"/>
    <property type="match status" value="1"/>
</dbReference>
<keyword evidence="10" id="KW-1185">Reference proteome</keyword>
<evidence type="ECO:0000256" key="5">
    <source>
        <dbReference type="ARBA" id="ARBA00048200"/>
    </source>
</evidence>
<comment type="function">
    <text evidence="6">Catalyzes the reduction of dTDP-6-deoxy-L-lyxo-4-hexulose to yield dTDP-L-rhamnose.</text>
</comment>
<dbReference type="STRING" id="254161.SAMN05216256_11960"/>
<feature type="domain" description="RmlD-like substrate binding" evidence="8">
    <location>
        <begin position="3"/>
        <end position="289"/>
    </location>
</feature>
<dbReference type="OrthoDB" id="9803892at2"/>
<dbReference type="Proteomes" id="UP000242847">
    <property type="component" value="Unassembled WGS sequence"/>
</dbReference>
<dbReference type="GO" id="GO:0005829">
    <property type="term" value="C:cytosol"/>
    <property type="evidence" value="ECO:0007669"/>
    <property type="project" value="TreeGrafter"/>
</dbReference>
<evidence type="ECO:0000313" key="10">
    <source>
        <dbReference type="Proteomes" id="UP000242847"/>
    </source>
</evidence>
<feature type="signal peptide" evidence="7">
    <location>
        <begin position="1"/>
        <end position="22"/>
    </location>
</feature>
<dbReference type="PANTHER" id="PTHR10491">
    <property type="entry name" value="DTDP-4-DEHYDRORHAMNOSE REDUCTASE"/>
    <property type="match status" value="1"/>
</dbReference>
<reference evidence="9 10" key="1">
    <citation type="submission" date="2017-01" db="EMBL/GenBank/DDBJ databases">
        <title>Draft genome sequence of Pseudomonas pachastrellae type strain CCUG 46540T from a deep sea.</title>
        <authorList>
            <person name="Gomila M."/>
            <person name="Mulet M."/>
            <person name="Lalucat J."/>
            <person name="Garcia-Valdes E."/>
        </authorList>
    </citation>
    <scope>NUCLEOTIDE SEQUENCE [LARGE SCALE GENOMIC DNA]</scope>
    <source>
        <strain evidence="9 10">CCUG 46540</strain>
    </source>
</reference>
<evidence type="ECO:0000256" key="3">
    <source>
        <dbReference type="ARBA" id="ARBA00012929"/>
    </source>
</evidence>
<keyword evidence="6" id="KW-0521">NADP</keyword>
<sequence length="291" mass="32280">MRMRVLLLGKTSLLGQALVAQAALEDIEFLLVEEPPGSWEPAQVAGWLDALQPDAVLDLSFYHQQFQVLDPTSEGLAAERVFARELVTQCAGRDLLLYRLSSTRVFDGVKEQPYTEKDPLTPIGAHGALQAELDQLLEAQCRRHLLLRFSWVLDSSPEGMLQRLVSQLLAGDSVSLAEEWRGTPTPLEDMARVVLAGLKQLDCGSELYGCYHYASAEVASWISFARTLAQELVMDGQLEREPVIEPIPFDSQPAAALEPRNAVLSGRRLLYAFGIKPRTWRVSLTGLLDSH</sequence>
<dbReference type="GO" id="GO:0019305">
    <property type="term" value="P:dTDP-rhamnose biosynthetic process"/>
    <property type="evidence" value="ECO:0007669"/>
    <property type="project" value="UniProtKB-UniPathway"/>
</dbReference>
<keyword evidence="6" id="KW-0560">Oxidoreductase</keyword>
<proteinExistence type="inferred from homology"/>
<evidence type="ECO:0000256" key="7">
    <source>
        <dbReference type="SAM" id="SignalP"/>
    </source>
</evidence>
<dbReference type="EMBL" id="MUBC01000043">
    <property type="protein sequence ID" value="ONM42864.1"/>
    <property type="molecule type" value="Genomic_DNA"/>
</dbReference>
<dbReference type="RefSeq" id="WP_083728614.1">
    <property type="nucleotide sequence ID" value="NZ_FOUD01000019.1"/>
</dbReference>
<accession>A0A1S8DBT5</accession>
<evidence type="ECO:0000259" key="8">
    <source>
        <dbReference type="Pfam" id="PF04321"/>
    </source>
</evidence>
<dbReference type="Gene3D" id="3.90.25.10">
    <property type="entry name" value="UDP-galactose 4-epimerase, domain 1"/>
    <property type="match status" value="1"/>
</dbReference>
<keyword evidence="7" id="KW-0732">Signal</keyword>
<gene>
    <name evidence="9" type="ORF">BXT89_15635</name>
</gene>
<feature type="chain" id="PRO_5010552948" description="dTDP-4-dehydrorhamnose reductase" evidence="7">
    <location>
        <begin position="23"/>
        <end position="291"/>
    </location>
</feature>
<dbReference type="InterPro" id="IPR005913">
    <property type="entry name" value="dTDP_dehydrorham_reduct"/>
</dbReference>
<comment type="cofactor">
    <cofactor evidence="6">
        <name>Mg(2+)</name>
        <dbReference type="ChEBI" id="CHEBI:18420"/>
    </cofactor>
    <text evidence="6">Binds 1 Mg(2+) ion per monomer.</text>
</comment>
<name>A0A1S8DBT5_9GAMM</name>
<protein>
    <recommendedName>
        <fullName evidence="4 6">dTDP-4-dehydrorhamnose reductase</fullName>
        <ecNumber evidence="3 6">1.1.1.133</ecNumber>
    </recommendedName>
</protein>
<dbReference type="AlphaFoldDB" id="A0A1S8DBT5"/>